<dbReference type="Pfam" id="PF10119">
    <property type="entry name" value="MethyTransf_Reg"/>
    <property type="match status" value="1"/>
</dbReference>
<dbReference type="InterPro" id="IPR050723">
    <property type="entry name" value="CFA/CMAS"/>
</dbReference>
<keyword evidence="4" id="KW-1185">Reference proteome</keyword>
<dbReference type="InterPro" id="IPR041698">
    <property type="entry name" value="Methyltransf_25"/>
</dbReference>
<dbReference type="GO" id="GO:0032259">
    <property type="term" value="P:methylation"/>
    <property type="evidence" value="ECO:0007669"/>
    <property type="project" value="UniProtKB-KW"/>
</dbReference>
<dbReference type="Proteomes" id="UP000307956">
    <property type="component" value="Unassembled WGS sequence"/>
</dbReference>
<evidence type="ECO:0000259" key="2">
    <source>
        <dbReference type="Pfam" id="PF13649"/>
    </source>
</evidence>
<evidence type="ECO:0000313" key="4">
    <source>
        <dbReference type="Proteomes" id="UP000307956"/>
    </source>
</evidence>
<dbReference type="PANTHER" id="PTHR43667">
    <property type="entry name" value="CYCLOPROPANE-FATTY-ACYL-PHOSPHOLIPID SYNTHASE"/>
    <property type="match status" value="1"/>
</dbReference>
<organism evidence="3 4">
    <name type="scientific">Pseudothauera rhizosphaerae</name>
    <dbReference type="NCBI Taxonomy" id="2565932"/>
    <lineage>
        <taxon>Bacteria</taxon>
        <taxon>Pseudomonadati</taxon>
        <taxon>Pseudomonadota</taxon>
        <taxon>Betaproteobacteria</taxon>
        <taxon>Rhodocyclales</taxon>
        <taxon>Zoogloeaceae</taxon>
        <taxon>Pseudothauera</taxon>
    </lineage>
</organism>
<gene>
    <name evidence="3" type="ORF">E6O51_13195</name>
</gene>
<dbReference type="Pfam" id="PF13649">
    <property type="entry name" value="Methyltransf_25"/>
    <property type="match status" value="1"/>
</dbReference>
<feature type="domain" description="Methyltransferase regulatory" evidence="1">
    <location>
        <begin position="215"/>
        <end position="298"/>
    </location>
</feature>
<dbReference type="RefSeq" id="WP_136385454.1">
    <property type="nucleotide sequence ID" value="NZ_SSOD01000009.1"/>
</dbReference>
<reference evidence="3 4" key="1">
    <citation type="submission" date="2019-04" db="EMBL/GenBank/DDBJ databases">
        <title>Azoarcus rhizosphaerae sp. nov. isolated from rhizosphere of Ficus religiosa.</title>
        <authorList>
            <person name="Lin S.-Y."/>
            <person name="Hameed A."/>
            <person name="Hsu Y.-H."/>
            <person name="Young C.-C."/>
        </authorList>
    </citation>
    <scope>NUCLEOTIDE SEQUENCE [LARGE SCALE GENOMIC DNA]</scope>
    <source>
        <strain evidence="3 4">CC-YHH848</strain>
    </source>
</reference>
<dbReference type="OrthoDB" id="323463at2"/>
<dbReference type="InterPro" id="IPR029063">
    <property type="entry name" value="SAM-dependent_MTases_sf"/>
</dbReference>
<comment type="caution">
    <text evidence="3">The sequence shown here is derived from an EMBL/GenBank/DDBJ whole genome shotgun (WGS) entry which is preliminary data.</text>
</comment>
<dbReference type="PANTHER" id="PTHR43667:SF2">
    <property type="entry name" value="FATTY ACID C-METHYL TRANSFERASE"/>
    <property type="match status" value="1"/>
</dbReference>
<feature type="domain" description="Methyltransferase" evidence="2">
    <location>
        <begin position="48"/>
        <end position="144"/>
    </location>
</feature>
<proteinExistence type="predicted"/>
<dbReference type="SUPFAM" id="SSF53335">
    <property type="entry name" value="S-adenosyl-L-methionine-dependent methyltransferases"/>
    <property type="match status" value="1"/>
</dbReference>
<keyword evidence="3" id="KW-0808">Transferase</keyword>
<keyword evidence="3" id="KW-0489">Methyltransferase</keyword>
<accession>A0A4V3WAV2</accession>
<evidence type="ECO:0000313" key="3">
    <source>
        <dbReference type="EMBL" id="THF60725.1"/>
    </source>
</evidence>
<dbReference type="GO" id="GO:0008168">
    <property type="term" value="F:methyltransferase activity"/>
    <property type="evidence" value="ECO:0007669"/>
    <property type="project" value="UniProtKB-KW"/>
</dbReference>
<sequence length="432" mass="47078">MNRKEGYTVDVAYPAFFYKEMLPVWLSAMTRFLGFAAPGLTSPFTYCELGCGVGINLLVAAASHPSGRFLGVDFNAAHLETARDAARASGLENIEFIHADFAAFARSNKTDFDFIASHGVWSWIAPQHRAGMLDSVARHLKPGGVFYLHYMCYPGSTDMVPVQNLLNVLSHHLQGTSAQKIQAGLALLLRLADAGLFADQPATQARLRALTEKDPNHLAHEFLTDHWQPQHAVDVHQQVGEAGVNYLGSADVFNNLDPALSIPGKLLGLVNRMAAPALVETVKDLARNSHQRMDIFQRTPRALGKEEHLAQLGAIVFGLLPGAPVQEPLQGPLAFSTPIGPIEGPAEVFAPLLHRLSEGEASFAELSRLPVFAEQPGLLFQSLQLLMHQEIVHPVKPVPARENASVEKLTQWLGMHEIALRIVGECATAVRT</sequence>
<protein>
    <submittedName>
        <fullName evidence="3">Methyltransferase domain-containing protein</fullName>
    </submittedName>
</protein>
<dbReference type="Gene3D" id="3.40.50.150">
    <property type="entry name" value="Vaccinia Virus protein VP39"/>
    <property type="match status" value="1"/>
</dbReference>
<dbReference type="EMBL" id="SSOD01000009">
    <property type="protein sequence ID" value="THF60725.1"/>
    <property type="molecule type" value="Genomic_DNA"/>
</dbReference>
<dbReference type="InterPro" id="IPR018773">
    <property type="entry name" value="MeTrfase_reg_dom_prd"/>
</dbReference>
<dbReference type="CDD" id="cd02440">
    <property type="entry name" value="AdoMet_MTases"/>
    <property type="match status" value="1"/>
</dbReference>
<dbReference type="AlphaFoldDB" id="A0A4V3WAV2"/>
<evidence type="ECO:0000259" key="1">
    <source>
        <dbReference type="Pfam" id="PF10119"/>
    </source>
</evidence>
<name>A0A4V3WAV2_9RHOO</name>